<name>A0A1F7IXX6_9BACT</name>
<comment type="similarity">
    <text evidence="3 4">In the N-terminal section; belongs to the HFCD (homo-oligomeric flavin containing Cys decarboxylase) superfamily.</text>
</comment>
<evidence type="ECO:0000256" key="4">
    <source>
        <dbReference type="RuleBase" id="RU364078"/>
    </source>
</evidence>
<dbReference type="GO" id="GO:0010181">
    <property type="term" value="F:FMN binding"/>
    <property type="evidence" value="ECO:0007669"/>
    <property type="project" value="UniProtKB-UniRule"/>
</dbReference>
<comment type="catalytic activity">
    <reaction evidence="3 4">
        <text>N-[(R)-4-phosphopantothenoyl]-L-cysteine + H(+) = (R)-4'-phosphopantetheine + CO2</text>
        <dbReference type="Rhea" id="RHEA:16793"/>
        <dbReference type="ChEBI" id="CHEBI:15378"/>
        <dbReference type="ChEBI" id="CHEBI:16526"/>
        <dbReference type="ChEBI" id="CHEBI:59458"/>
        <dbReference type="ChEBI" id="CHEBI:61723"/>
        <dbReference type="EC" id="4.1.1.36"/>
    </reaction>
</comment>
<evidence type="ECO:0000313" key="7">
    <source>
        <dbReference type="EMBL" id="OGK48222.1"/>
    </source>
</evidence>
<keyword evidence="3 4" id="KW-0288">FMN</keyword>
<feature type="active site" description="Proton donor" evidence="3">
    <location>
        <position position="160"/>
    </location>
</feature>
<dbReference type="GO" id="GO:0015941">
    <property type="term" value="P:pantothenate catabolic process"/>
    <property type="evidence" value="ECO:0007669"/>
    <property type="project" value="InterPro"/>
</dbReference>
<dbReference type="SUPFAM" id="SSF52507">
    <property type="entry name" value="Homo-oligomeric flavin-containing Cys decarboxylases, HFCD"/>
    <property type="match status" value="1"/>
</dbReference>
<proteinExistence type="inferred from homology"/>
<dbReference type="InterPro" id="IPR035929">
    <property type="entry name" value="CoaB-like_sf"/>
</dbReference>
<comment type="cofactor">
    <cofactor evidence="3">
        <name>FMN</name>
        <dbReference type="ChEBI" id="CHEBI:58210"/>
    </cofactor>
    <text evidence="3">Binds 1 FMN per subunit.</text>
</comment>
<dbReference type="Gene3D" id="3.40.50.10300">
    <property type="entry name" value="CoaB-like"/>
    <property type="match status" value="1"/>
</dbReference>
<comment type="function">
    <text evidence="4">Catalyzes two steps in the biosynthesis of coenzyme A. In the first step cysteine is conjugated to 4'-phosphopantothenate to form 4-phosphopantothenoylcysteine, in the latter compound is decarboxylated to form 4'-phosphopantotheine.</text>
</comment>
<dbReference type="HAMAP" id="MF_02225">
    <property type="entry name" value="CoaBC"/>
    <property type="match status" value="1"/>
</dbReference>
<dbReference type="EMBL" id="MGAL01000018">
    <property type="protein sequence ID" value="OGK48222.1"/>
    <property type="molecule type" value="Genomic_DNA"/>
</dbReference>
<dbReference type="STRING" id="1802061.A3A93_01995"/>
<keyword evidence="2 3" id="KW-0456">Lyase</keyword>
<dbReference type="PANTHER" id="PTHR14359:SF6">
    <property type="entry name" value="PHOSPHOPANTOTHENOYLCYSTEINE DECARBOXYLASE"/>
    <property type="match status" value="1"/>
</dbReference>
<feature type="binding site" evidence="3">
    <location>
        <position position="281"/>
    </location>
    <ligand>
        <name>CTP</name>
        <dbReference type="ChEBI" id="CHEBI:37563"/>
    </ligand>
</feature>
<dbReference type="InterPro" id="IPR007085">
    <property type="entry name" value="DNA/pantothenate-metab_flavo_C"/>
</dbReference>
<dbReference type="UniPathway" id="UPA00241">
    <property type="reaction ID" value="UER00353"/>
</dbReference>
<comment type="pathway">
    <text evidence="3 4">Cofactor biosynthesis; coenzyme A biosynthesis; CoA from (R)-pantothenate: step 3/5.</text>
</comment>
<comment type="pathway">
    <text evidence="3 4">Cofactor biosynthesis; coenzyme A biosynthesis; CoA from (R)-pantothenate: step 2/5.</text>
</comment>
<evidence type="ECO:0000259" key="5">
    <source>
        <dbReference type="Pfam" id="PF02441"/>
    </source>
</evidence>
<dbReference type="InterPro" id="IPR036551">
    <property type="entry name" value="Flavin_trans-like"/>
</dbReference>
<dbReference type="GO" id="GO:0071513">
    <property type="term" value="C:phosphopantothenoylcysteine decarboxylase complex"/>
    <property type="evidence" value="ECO:0007669"/>
    <property type="project" value="TreeGrafter"/>
</dbReference>
<dbReference type="EC" id="4.1.1.36" evidence="3"/>
<dbReference type="Pfam" id="PF02441">
    <property type="entry name" value="Flavoprotein"/>
    <property type="match status" value="1"/>
</dbReference>
<evidence type="ECO:0000259" key="6">
    <source>
        <dbReference type="Pfam" id="PF04127"/>
    </source>
</evidence>
<evidence type="ECO:0000256" key="1">
    <source>
        <dbReference type="ARBA" id="ARBA00022793"/>
    </source>
</evidence>
<keyword evidence="1 3" id="KW-0210">Decarboxylase</keyword>
<feature type="binding site" evidence="3">
    <location>
        <position position="323"/>
    </location>
    <ligand>
        <name>CTP</name>
        <dbReference type="ChEBI" id="CHEBI:37563"/>
    </ligand>
</feature>
<dbReference type="GO" id="GO:0015937">
    <property type="term" value="P:coenzyme A biosynthetic process"/>
    <property type="evidence" value="ECO:0007669"/>
    <property type="project" value="UniProtKB-UniRule"/>
</dbReference>
<comment type="similarity">
    <text evidence="3 4">In the C-terminal section; belongs to the PPC synthetase family.</text>
</comment>
<feature type="region of interest" description="Phosphopantothenate--cysteine ligase" evidence="3">
    <location>
        <begin position="193"/>
        <end position="402"/>
    </location>
</feature>
<dbReference type="EC" id="6.3.2.5" evidence="3"/>
<feature type="binding site" evidence="3">
    <location>
        <position position="341"/>
    </location>
    <ligand>
        <name>CTP</name>
        <dbReference type="ChEBI" id="CHEBI:37563"/>
    </ligand>
</feature>
<comment type="caution">
    <text evidence="3">Lacks conserved residue(s) required for the propagation of feature annotation.</text>
</comment>
<accession>A0A1F7IXX6</accession>
<keyword evidence="3 4" id="KW-0436">Ligase</keyword>
<comment type="cofactor">
    <cofactor evidence="3">
        <name>Mg(2+)</name>
        <dbReference type="ChEBI" id="CHEBI:18420"/>
    </cofactor>
</comment>
<comment type="catalytic activity">
    <reaction evidence="3 4">
        <text>(R)-4'-phosphopantothenate + L-cysteine + CTP = N-[(R)-4-phosphopantothenoyl]-L-cysteine + CMP + diphosphate + H(+)</text>
        <dbReference type="Rhea" id="RHEA:19397"/>
        <dbReference type="ChEBI" id="CHEBI:10986"/>
        <dbReference type="ChEBI" id="CHEBI:15378"/>
        <dbReference type="ChEBI" id="CHEBI:33019"/>
        <dbReference type="ChEBI" id="CHEBI:35235"/>
        <dbReference type="ChEBI" id="CHEBI:37563"/>
        <dbReference type="ChEBI" id="CHEBI:59458"/>
        <dbReference type="ChEBI" id="CHEBI:60377"/>
        <dbReference type="EC" id="6.3.2.5"/>
    </reaction>
</comment>
<dbReference type="InterPro" id="IPR003382">
    <property type="entry name" value="Flavoprotein"/>
</dbReference>
<sequence length="402" mass="44904">MKITLGISSGIAAYKILDLAIILKSKGHDVNVIMTPSTTKMISVKEIEKITGNKVYVKLFEDDFDYKKILKDRKVDHIDIAKNTDLFVIAPATANTVAKLANGIADDFLTTTVLATTSPILICPSMNTNMWFHFATQKNIEELNRYGYYVMDPESGELACGTEGLGRLPKIENIAKEAEKILNLSKNLKGEKIVITAGGTIESIDSARVITNRSSGKMGVAIAEVAYRQGADVLLVRSKSSIKTYLPIKQKIFLTAKDLEKILEKEVVNFDVIIHTAAVSDFTTEKLEDKIDSTKTFTLKLKPTKKIINEIKKWNPYIKLIGFKAVHGIDQTKLKQAVQEKFKQTEADYLIVNDISRNDVGFDTDDNEVYIFSKKEMVKKIEKTAKKEIAKQIISVTSDKNI</sequence>
<dbReference type="Gene3D" id="3.40.50.1950">
    <property type="entry name" value="Flavin prenyltransferase-like"/>
    <property type="match status" value="1"/>
</dbReference>
<dbReference type="SUPFAM" id="SSF102645">
    <property type="entry name" value="CoaB-like"/>
    <property type="match status" value="1"/>
</dbReference>
<dbReference type="GO" id="GO:0004633">
    <property type="term" value="F:phosphopantothenoylcysteine decarboxylase activity"/>
    <property type="evidence" value="ECO:0007669"/>
    <property type="project" value="UniProtKB-UniRule"/>
</dbReference>
<feature type="region of interest" description="Phosphopantothenoylcysteine decarboxylase" evidence="3">
    <location>
        <begin position="1"/>
        <end position="192"/>
    </location>
</feature>
<keyword evidence="3" id="KW-0479">Metal-binding</keyword>
<keyword evidence="3 4" id="KW-0285">Flavoprotein</keyword>
<dbReference type="Proteomes" id="UP000177141">
    <property type="component" value="Unassembled WGS sequence"/>
</dbReference>
<feature type="binding site" evidence="3">
    <location>
        <position position="290"/>
    </location>
    <ligand>
        <name>CTP</name>
        <dbReference type="ChEBI" id="CHEBI:37563"/>
    </ligand>
</feature>
<comment type="caution">
    <text evidence="7">The sequence shown here is derived from an EMBL/GenBank/DDBJ whole genome shotgun (WGS) entry which is preliminary data.</text>
</comment>
<evidence type="ECO:0000256" key="2">
    <source>
        <dbReference type="ARBA" id="ARBA00023239"/>
    </source>
</evidence>
<dbReference type="Pfam" id="PF04127">
    <property type="entry name" value="DFP"/>
    <property type="match status" value="1"/>
</dbReference>
<dbReference type="InterPro" id="IPR005252">
    <property type="entry name" value="CoaBC"/>
</dbReference>
<evidence type="ECO:0000313" key="8">
    <source>
        <dbReference type="Proteomes" id="UP000177141"/>
    </source>
</evidence>
<dbReference type="NCBIfam" id="TIGR00521">
    <property type="entry name" value="coaBC_dfp"/>
    <property type="match status" value="1"/>
</dbReference>
<reference evidence="7 8" key="1">
    <citation type="journal article" date="2016" name="Nat. Commun.">
        <title>Thousands of microbial genomes shed light on interconnected biogeochemical processes in an aquifer system.</title>
        <authorList>
            <person name="Anantharaman K."/>
            <person name="Brown C.T."/>
            <person name="Hug L.A."/>
            <person name="Sharon I."/>
            <person name="Castelle C.J."/>
            <person name="Probst A.J."/>
            <person name="Thomas B.C."/>
            <person name="Singh A."/>
            <person name="Wilkins M.J."/>
            <person name="Karaoz U."/>
            <person name="Brodie E.L."/>
            <person name="Williams K.H."/>
            <person name="Hubbard S.S."/>
            <person name="Banfield J.F."/>
        </authorList>
    </citation>
    <scope>NUCLEOTIDE SEQUENCE [LARGE SCALE GENOMIC DNA]</scope>
</reference>
<organism evidence="7 8">
    <name type="scientific">Candidatus Roizmanbacteria bacterium RIFCSPLOWO2_01_FULL_38_12</name>
    <dbReference type="NCBI Taxonomy" id="1802061"/>
    <lineage>
        <taxon>Bacteria</taxon>
        <taxon>Candidatus Roizmaniibacteriota</taxon>
    </lineage>
</organism>
<gene>
    <name evidence="3" type="primary">coaBC</name>
    <name evidence="7" type="ORF">A3A93_01995</name>
</gene>
<evidence type="ECO:0000256" key="3">
    <source>
        <dbReference type="HAMAP-Rule" id="MF_02225"/>
    </source>
</evidence>
<keyword evidence="3" id="KW-0511">Multifunctional enzyme</keyword>
<dbReference type="GO" id="GO:0046872">
    <property type="term" value="F:metal ion binding"/>
    <property type="evidence" value="ECO:0007669"/>
    <property type="project" value="UniProtKB-KW"/>
</dbReference>
<dbReference type="AlphaFoldDB" id="A0A1F7IXX6"/>
<feature type="domain" description="DNA/pantothenate metabolism flavoprotein C-terminal" evidence="6">
    <location>
        <begin position="188"/>
        <end position="396"/>
    </location>
</feature>
<keyword evidence="3" id="KW-0460">Magnesium</keyword>
<dbReference type="PANTHER" id="PTHR14359">
    <property type="entry name" value="HOMO-OLIGOMERIC FLAVIN CONTAINING CYS DECARBOXYLASE FAMILY"/>
    <property type="match status" value="1"/>
</dbReference>
<feature type="domain" description="Flavoprotein" evidence="5">
    <location>
        <begin position="1"/>
        <end position="178"/>
    </location>
</feature>
<comment type="function">
    <text evidence="3">Catalyzes two sequential steps in the biosynthesis of coenzyme A. In the first step cysteine is conjugated to 4'-phosphopantothenate to form 4-phosphopantothenoylcysteine. In the second step the latter compound is decarboxylated to form 4'-phosphopantotheine.</text>
</comment>
<protein>
    <recommendedName>
        <fullName evidence="3">Coenzyme A biosynthesis bifunctional protein CoaBC</fullName>
    </recommendedName>
    <alternativeName>
        <fullName evidence="3">DNA/pantothenate metabolism flavoprotein</fullName>
    </alternativeName>
    <alternativeName>
        <fullName evidence="3">Phosphopantothenoylcysteine synthetase/decarboxylase</fullName>
        <shortName evidence="3">PPCS-PPCDC</shortName>
    </alternativeName>
    <domain>
        <recommendedName>
            <fullName evidence="3">Phosphopantothenoylcysteine decarboxylase</fullName>
            <shortName evidence="3">PPC decarboxylase</shortName>
            <shortName evidence="3">PPC-DC</shortName>
            <ecNumber evidence="3">4.1.1.36</ecNumber>
        </recommendedName>
        <alternativeName>
            <fullName evidence="3">CoaC</fullName>
        </alternativeName>
    </domain>
    <domain>
        <recommendedName>
            <fullName evidence="3">Phosphopantothenate--cysteine ligase</fullName>
            <ecNumber evidence="3">6.3.2.5</ecNumber>
        </recommendedName>
        <alternativeName>
            <fullName evidence="3">CoaB</fullName>
        </alternativeName>
        <alternativeName>
            <fullName evidence="3">Phosphopantothenoylcysteine synthetase</fullName>
            <shortName evidence="3">PPC synthetase</shortName>
            <shortName evidence="3">PPC-S</shortName>
        </alternativeName>
    </domain>
</protein>
<dbReference type="GO" id="GO:0004632">
    <property type="term" value="F:phosphopantothenate--cysteine ligase activity"/>
    <property type="evidence" value="ECO:0007669"/>
    <property type="project" value="UniProtKB-UniRule"/>
</dbReference>